<reference evidence="1 2" key="1">
    <citation type="submission" date="2014-04" db="EMBL/GenBank/DDBJ databases">
        <authorList>
            <consortium name="DOE Joint Genome Institute"/>
            <person name="Kuo A."/>
            <person name="Ruytinx J."/>
            <person name="Rineau F."/>
            <person name="Colpaert J."/>
            <person name="Kohler A."/>
            <person name="Nagy L.G."/>
            <person name="Floudas D."/>
            <person name="Copeland A."/>
            <person name="Barry K.W."/>
            <person name="Cichocki N."/>
            <person name="Veneault-Fourrey C."/>
            <person name="LaButti K."/>
            <person name="Lindquist E.A."/>
            <person name="Lipzen A."/>
            <person name="Lundell T."/>
            <person name="Morin E."/>
            <person name="Murat C."/>
            <person name="Sun H."/>
            <person name="Tunlid A."/>
            <person name="Henrissat B."/>
            <person name="Grigoriev I.V."/>
            <person name="Hibbett D.S."/>
            <person name="Martin F."/>
            <person name="Nordberg H.P."/>
            <person name="Cantor M.N."/>
            <person name="Hua S.X."/>
        </authorList>
    </citation>
    <scope>NUCLEOTIDE SEQUENCE [LARGE SCALE GENOMIC DNA]</scope>
    <source>
        <strain evidence="1 2">UH-Slu-Lm8-n1</strain>
    </source>
</reference>
<dbReference type="OrthoDB" id="10362605at2759"/>
<accession>A0A0D0AMX2</accession>
<reference evidence="2" key="2">
    <citation type="submission" date="2015-01" db="EMBL/GenBank/DDBJ databases">
        <title>Evolutionary Origins and Diversification of the Mycorrhizal Mutualists.</title>
        <authorList>
            <consortium name="DOE Joint Genome Institute"/>
            <consortium name="Mycorrhizal Genomics Consortium"/>
            <person name="Kohler A."/>
            <person name="Kuo A."/>
            <person name="Nagy L.G."/>
            <person name="Floudas D."/>
            <person name="Copeland A."/>
            <person name="Barry K.W."/>
            <person name="Cichocki N."/>
            <person name="Veneault-Fourrey C."/>
            <person name="LaButti K."/>
            <person name="Lindquist E.A."/>
            <person name="Lipzen A."/>
            <person name="Lundell T."/>
            <person name="Morin E."/>
            <person name="Murat C."/>
            <person name="Riley R."/>
            <person name="Ohm R."/>
            <person name="Sun H."/>
            <person name="Tunlid A."/>
            <person name="Henrissat B."/>
            <person name="Grigoriev I.V."/>
            <person name="Hibbett D.S."/>
            <person name="Martin F."/>
        </authorList>
    </citation>
    <scope>NUCLEOTIDE SEQUENCE [LARGE SCALE GENOMIC DNA]</scope>
    <source>
        <strain evidence="2">UH-Slu-Lm8-n1</strain>
    </source>
</reference>
<dbReference type="HOGENOM" id="CLU_3088903_0_0_1"/>
<evidence type="ECO:0000313" key="2">
    <source>
        <dbReference type="Proteomes" id="UP000054485"/>
    </source>
</evidence>
<proteinExistence type="predicted"/>
<dbReference type="AlphaFoldDB" id="A0A0D0AMX2"/>
<dbReference type="EMBL" id="KN835952">
    <property type="protein sequence ID" value="KIK33393.1"/>
    <property type="molecule type" value="Genomic_DNA"/>
</dbReference>
<sequence length="52" mass="5713">MRDAVPVLGYLADLSEKIGRKHSTVPYCGDLSLTDCAQIANWIYHHIPGASK</sequence>
<dbReference type="Proteomes" id="UP000054485">
    <property type="component" value="Unassembled WGS sequence"/>
</dbReference>
<gene>
    <name evidence="1" type="ORF">CY34DRAFT_813654</name>
</gene>
<evidence type="ECO:0000313" key="1">
    <source>
        <dbReference type="EMBL" id="KIK33393.1"/>
    </source>
</evidence>
<protein>
    <submittedName>
        <fullName evidence="1">Uncharacterized protein</fullName>
    </submittedName>
</protein>
<organism evidence="1 2">
    <name type="scientific">Suillus luteus UH-Slu-Lm8-n1</name>
    <dbReference type="NCBI Taxonomy" id="930992"/>
    <lineage>
        <taxon>Eukaryota</taxon>
        <taxon>Fungi</taxon>
        <taxon>Dikarya</taxon>
        <taxon>Basidiomycota</taxon>
        <taxon>Agaricomycotina</taxon>
        <taxon>Agaricomycetes</taxon>
        <taxon>Agaricomycetidae</taxon>
        <taxon>Boletales</taxon>
        <taxon>Suillineae</taxon>
        <taxon>Suillaceae</taxon>
        <taxon>Suillus</taxon>
    </lineage>
</organism>
<keyword evidence="2" id="KW-1185">Reference proteome</keyword>
<name>A0A0D0AMX2_9AGAM</name>
<dbReference type="InParanoid" id="A0A0D0AMX2"/>